<feature type="compositionally biased region" description="Basic and acidic residues" evidence="1">
    <location>
        <begin position="364"/>
        <end position="374"/>
    </location>
</feature>
<protein>
    <submittedName>
        <fullName evidence="2">Uncharacterized protein</fullName>
    </submittedName>
</protein>
<organism evidence="2">
    <name type="scientific">Notodromas monacha</name>
    <dbReference type="NCBI Taxonomy" id="399045"/>
    <lineage>
        <taxon>Eukaryota</taxon>
        <taxon>Metazoa</taxon>
        <taxon>Ecdysozoa</taxon>
        <taxon>Arthropoda</taxon>
        <taxon>Crustacea</taxon>
        <taxon>Oligostraca</taxon>
        <taxon>Ostracoda</taxon>
        <taxon>Podocopa</taxon>
        <taxon>Podocopida</taxon>
        <taxon>Cypridocopina</taxon>
        <taxon>Cypridoidea</taxon>
        <taxon>Cyprididae</taxon>
        <taxon>Notodromas</taxon>
    </lineage>
</organism>
<dbReference type="EMBL" id="OA882955">
    <property type="protein sequence ID" value="CAD7277471.1"/>
    <property type="molecule type" value="Genomic_DNA"/>
</dbReference>
<keyword evidence="3" id="KW-1185">Reference proteome</keyword>
<feature type="compositionally biased region" description="Low complexity" evidence="1">
    <location>
        <begin position="338"/>
        <end position="357"/>
    </location>
</feature>
<feature type="compositionally biased region" description="Low complexity" evidence="1">
    <location>
        <begin position="123"/>
        <end position="145"/>
    </location>
</feature>
<feature type="compositionally biased region" description="Low complexity" evidence="1">
    <location>
        <begin position="375"/>
        <end position="392"/>
    </location>
</feature>
<feature type="compositionally biased region" description="Low complexity" evidence="1">
    <location>
        <begin position="68"/>
        <end position="81"/>
    </location>
</feature>
<reference evidence="2" key="1">
    <citation type="submission" date="2020-11" db="EMBL/GenBank/DDBJ databases">
        <authorList>
            <person name="Tran Van P."/>
        </authorList>
    </citation>
    <scope>NUCLEOTIDE SEQUENCE</scope>
</reference>
<dbReference type="AlphaFoldDB" id="A0A7R9BLD7"/>
<feature type="compositionally biased region" description="Polar residues" evidence="1">
    <location>
        <begin position="238"/>
        <end position="248"/>
    </location>
</feature>
<feature type="compositionally biased region" description="Basic and acidic residues" evidence="1">
    <location>
        <begin position="416"/>
        <end position="437"/>
    </location>
</feature>
<dbReference type="EMBL" id="CAJPEX010000918">
    <property type="protein sequence ID" value="CAG0917623.1"/>
    <property type="molecule type" value="Genomic_DNA"/>
</dbReference>
<feature type="region of interest" description="Disordered" evidence="1">
    <location>
        <begin position="278"/>
        <end position="437"/>
    </location>
</feature>
<feature type="compositionally biased region" description="Low complexity" evidence="1">
    <location>
        <begin position="215"/>
        <end position="230"/>
    </location>
</feature>
<dbReference type="Proteomes" id="UP000678499">
    <property type="component" value="Unassembled WGS sequence"/>
</dbReference>
<feature type="region of interest" description="Disordered" evidence="1">
    <location>
        <begin position="50"/>
        <end position="81"/>
    </location>
</feature>
<feature type="region of interest" description="Disordered" evidence="1">
    <location>
        <begin position="211"/>
        <end position="252"/>
    </location>
</feature>
<feature type="compositionally biased region" description="Basic residues" evidence="1">
    <location>
        <begin position="148"/>
        <end position="174"/>
    </location>
</feature>
<feature type="compositionally biased region" description="Low complexity" evidence="1">
    <location>
        <begin position="403"/>
        <end position="415"/>
    </location>
</feature>
<accession>A0A7R9BLD7</accession>
<evidence type="ECO:0000256" key="1">
    <source>
        <dbReference type="SAM" id="MobiDB-lite"/>
    </source>
</evidence>
<gene>
    <name evidence="2" type="ORF">NMOB1V02_LOCUS5204</name>
</gene>
<evidence type="ECO:0000313" key="2">
    <source>
        <dbReference type="EMBL" id="CAD7277471.1"/>
    </source>
</evidence>
<feature type="compositionally biased region" description="Low complexity" evidence="1">
    <location>
        <begin position="300"/>
        <end position="328"/>
    </location>
</feature>
<dbReference type="OrthoDB" id="10070999at2759"/>
<proteinExistence type="predicted"/>
<feature type="region of interest" description="Disordered" evidence="1">
    <location>
        <begin position="105"/>
        <end position="185"/>
    </location>
</feature>
<name>A0A7R9BLD7_9CRUS</name>
<evidence type="ECO:0000313" key="3">
    <source>
        <dbReference type="Proteomes" id="UP000678499"/>
    </source>
</evidence>
<sequence>MASPPFEKKIEQKCHCRRNSERFADSLAGKQMSVTGTACTSPSLSLIKSTLPLRRSMSSQEPTGDLGAGSTSSSSSSASGSCHSLPGVISGLCPHQVMQRGHVLHNHGYPTLPHHPHVHAHSDGSSGSSSPSSSVPNSPAMSGSSAGRLHRPSSLHGLKHKLQKSLHTSRRKSVGHIPLSPLARTPSPNPALGACNVPGCPGAFVVQQVPPPLNPQLLHHSPPSSGSTTPLPLPSPTAATACSNTRSPSPLAMPFQQSVQSFSPGSSVSLAPVSAKKTFTRPKSAEPGHGGCVSPPHGGSSPLLRRAPPSPLALNSSSSSSSSSSLNPRIQPQPQPLPTVLVTAQSPPSSVCSRASSLTPQSSSEKKPGDEKPDSTSTSDSDTESGGSSCSTLRMDVARKGSTDASSSSSTTAMDSDPKSPKRSAQEKRELFKTGPK</sequence>